<feature type="region of interest" description="Disordered" evidence="1">
    <location>
        <begin position="64"/>
        <end position="87"/>
    </location>
</feature>
<gene>
    <name evidence="2" type="ORF">SAY87_022613</name>
</gene>
<accession>A0AAN7Q4M8</accession>
<reference evidence="2 3" key="1">
    <citation type="journal article" date="2023" name="Hortic Res">
        <title>Pangenome of water caltrop reveals structural variations and asymmetric subgenome divergence after allopolyploidization.</title>
        <authorList>
            <person name="Zhang X."/>
            <person name="Chen Y."/>
            <person name="Wang L."/>
            <person name="Yuan Y."/>
            <person name="Fang M."/>
            <person name="Shi L."/>
            <person name="Lu R."/>
            <person name="Comes H.P."/>
            <person name="Ma Y."/>
            <person name="Chen Y."/>
            <person name="Huang G."/>
            <person name="Zhou Y."/>
            <person name="Zheng Z."/>
            <person name="Qiu Y."/>
        </authorList>
    </citation>
    <scope>NUCLEOTIDE SEQUENCE [LARGE SCALE GENOMIC DNA]</scope>
    <source>
        <tissue evidence="2">Roots</tissue>
    </source>
</reference>
<comment type="caution">
    <text evidence="2">The sequence shown here is derived from an EMBL/GenBank/DDBJ whole genome shotgun (WGS) entry which is preliminary data.</text>
</comment>
<keyword evidence="3" id="KW-1185">Reference proteome</keyword>
<evidence type="ECO:0000313" key="2">
    <source>
        <dbReference type="EMBL" id="KAK4759482.1"/>
    </source>
</evidence>
<evidence type="ECO:0000256" key="1">
    <source>
        <dbReference type="SAM" id="MobiDB-lite"/>
    </source>
</evidence>
<dbReference type="EMBL" id="JAXIOK010000011">
    <property type="protein sequence ID" value="KAK4759482.1"/>
    <property type="molecule type" value="Genomic_DNA"/>
</dbReference>
<organism evidence="2 3">
    <name type="scientific">Trapa incisa</name>
    <dbReference type="NCBI Taxonomy" id="236973"/>
    <lineage>
        <taxon>Eukaryota</taxon>
        <taxon>Viridiplantae</taxon>
        <taxon>Streptophyta</taxon>
        <taxon>Embryophyta</taxon>
        <taxon>Tracheophyta</taxon>
        <taxon>Spermatophyta</taxon>
        <taxon>Magnoliopsida</taxon>
        <taxon>eudicotyledons</taxon>
        <taxon>Gunneridae</taxon>
        <taxon>Pentapetalae</taxon>
        <taxon>rosids</taxon>
        <taxon>malvids</taxon>
        <taxon>Myrtales</taxon>
        <taxon>Lythraceae</taxon>
        <taxon>Trapa</taxon>
    </lineage>
</organism>
<sequence length="87" mass="9885">MRGELRGKRDYRSPSYEARRRSRLSLNERMAISLRLVDVREAGKPFSLLILAVADCYPDDNMDRTINMDTRGPDTRSDGSTLLVPGL</sequence>
<name>A0AAN7Q4M8_9MYRT</name>
<evidence type="ECO:0000313" key="3">
    <source>
        <dbReference type="Proteomes" id="UP001345219"/>
    </source>
</evidence>
<proteinExistence type="predicted"/>
<dbReference type="AlphaFoldDB" id="A0AAN7Q4M8"/>
<protein>
    <submittedName>
        <fullName evidence="2">Uncharacterized protein</fullName>
    </submittedName>
</protein>
<dbReference type="Proteomes" id="UP001345219">
    <property type="component" value="Chromosome 17"/>
</dbReference>